<evidence type="ECO:0000256" key="1">
    <source>
        <dbReference type="ARBA" id="ARBA00004442"/>
    </source>
</evidence>
<proteinExistence type="predicted"/>
<dbReference type="EMBL" id="AYLO01000092">
    <property type="protein sequence ID" value="ESS71568.1"/>
    <property type="molecule type" value="Genomic_DNA"/>
</dbReference>
<dbReference type="Proteomes" id="UP000017842">
    <property type="component" value="Unassembled WGS sequence"/>
</dbReference>
<dbReference type="AlphaFoldDB" id="V5C494"/>
<dbReference type="Pfam" id="PF14346">
    <property type="entry name" value="DUF4398"/>
    <property type="match status" value="1"/>
</dbReference>
<dbReference type="STRING" id="1116472.MGMO_96c00150"/>
<dbReference type="PROSITE" id="PS51257">
    <property type="entry name" value="PROKAR_LIPOPROTEIN"/>
    <property type="match status" value="1"/>
</dbReference>
<evidence type="ECO:0000313" key="6">
    <source>
        <dbReference type="Proteomes" id="UP000017842"/>
    </source>
</evidence>
<dbReference type="GO" id="GO:0009279">
    <property type="term" value="C:cell outer membrane"/>
    <property type="evidence" value="ECO:0007669"/>
    <property type="project" value="UniProtKB-SubCell"/>
</dbReference>
<gene>
    <name evidence="5" type="ORF">MGMO_96c00150</name>
</gene>
<reference evidence="5 6" key="1">
    <citation type="journal article" date="2013" name="Genome Announc.">
        <title>Draft Genome Sequence of the Methanotrophic Gammaproteobacterium Methyloglobulus morosus DSM 22980 Strain KoM1.</title>
        <authorList>
            <person name="Poehlein A."/>
            <person name="Deutzmann J.S."/>
            <person name="Daniel R."/>
            <person name="Simeonova D.D."/>
        </authorList>
    </citation>
    <scope>NUCLEOTIDE SEQUENCE [LARGE SCALE GENOMIC DNA]</scope>
    <source>
        <strain evidence="5 6">KoM1</strain>
    </source>
</reference>
<keyword evidence="2 3" id="KW-0472">Membrane</keyword>
<evidence type="ECO:0000259" key="4">
    <source>
        <dbReference type="PROSITE" id="PS51123"/>
    </source>
</evidence>
<dbReference type="Pfam" id="PF00691">
    <property type="entry name" value="OmpA"/>
    <property type="match status" value="1"/>
</dbReference>
<feature type="domain" description="OmpA-like" evidence="4">
    <location>
        <begin position="147"/>
        <end position="264"/>
    </location>
</feature>
<accession>V5C494</accession>
<dbReference type="PANTHER" id="PTHR30329:SF20">
    <property type="entry name" value="EXPORTED PROTEIN"/>
    <property type="match status" value="1"/>
</dbReference>
<dbReference type="RefSeq" id="WP_023495391.1">
    <property type="nucleotide sequence ID" value="NZ_AYLO01000092.1"/>
</dbReference>
<dbReference type="InterPro" id="IPR025511">
    <property type="entry name" value="DUF4398"/>
</dbReference>
<evidence type="ECO:0000256" key="2">
    <source>
        <dbReference type="ARBA" id="ARBA00023136"/>
    </source>
</evidence>
<dbReference type="Gene3D" id="3.30.1330.60">
    <property type="entry name" value="OmpA-like domain"/>
    <property type="match status" value="1"/>
</dbReference>
<dbReference type="eggNOG" id="COG2885">
    <property type="taxonomic scope" value="Bacteria"/>
</dbReference>
<dbReference type="InterPro" id="IPR050330">
    <property type="entry name" value="Bact_OuterMem_StrucFunc"/>
</dbReference>
<name>V5C494_9GAMM</name>
<evidence type="ECO:0000313" key="5">
    <source>
        <dbReference type="EMBL" id="ESS71568.1"/>
    </source>
</evidence>
<keyword evidence="6" id="KW-1185">Reference proteome</keyword>
<organism evidence="5 6">
    <name type="scientific">Methyloglobulus morosus KoM1</name>
    <dbReference type="NCBI Taxonomy" id="1116472"/>
    <lineage>
        <taxon>Bacteria</taxon>
        <taxon>Pseudomonadati</taxon>
        <taxon>Pseudomonadota</taxon>
        <taxon>Gammaproteobacteria</taxon>
        <taxon>Methylococcales</taxon>
        <taxon>Methylococcaceae</taxon>
        <taxon>Methyloglobulus</taxon>
    </lineage>
</organism>
<comment type="caution">
    <text evidence="5">The sequence shown here is derived from an EMBL/GenBank/DDBJ whole genome shotgun (WGS) entry which is preliminary data.</text>
</comment>
<sequence length="270" mass="29164">MQKYHYIPTALIALSIVSGCTSITQNPSLAEAHSRYNSARTNFDVANLAAVELKDASDTLNKADSALNNSESVETVDHLAYLAQQKVGIAQETAKRKTAELAVTNAGAKRNEVRLEARTAEADAAKAQVADDQGLIAELLALNAQKTERGMVITLGDVLFSTGKAQLKPDGTRNIQKLGDFLTKYPQNKVSVEGHTDSVGSNSYNQDLSDRRAYSVRSALTDMGISNDRVATHGYGEEFPVASNNNAESRQLNRRVEIILSDANGNITPR</sequence>
<evidence type="ECO:0000256" key="3">
    <source>
        <dbReference type="PROSITE-ProRule" id="PRU00473"/>
    </source>
</evidence>
<dbReference type="PRINTS" id="PR01023">
    <property type="entry name" value="NAFLGMOTY"/>
</dbReference>
<dbReference type="PRINTS" id="PR01021">
    <property type="entry name" value="OMPADOMAIN"/>
</dbReference>
<dbReference type="InterPro" id="IPR006665">
    <property type="entry name" value="OmpA-like"/>
</dbReference>
<dbReference type="CDD" id="cd07185">
    <property type="entry name" value="OmpA_C-like"/>
    <property type="match status" value="1"/>
</dbReference>
<dbReference type="PANTHER" id="PTHR30329">
    <property type="entry name" value="STATOR ELEMENT OF FLAGELLAR MOTOR COMPLEX"/>
    <property type="match status" value="1"/>
</dbReference>
<comment type="subcellular location">
    <subcellularLocation>
        <location evidence="1">Cell outer membrane</location>
    </subcellularLocation>
</comment>
<dbReference type="SUPFAM" id="SSF103088">
    <property type="entry name" value="OmpA-like"/>
    <property type="match status" value="1"/>
</dbReference>
<dbReference type="InterPro" id="IPR036737">
    <property type="entry name" value="OmpA-like_sf"/>
</dbReference>
<dbReference type="PROSITE" id="PS51123">
    <property type="entry name" value="OMPA_2"/>
    <property type="match status" value="1"/>
</dbReference>
<dbReference type="OrthoDB" id="9782229at2"/>
<dbReference type="InterPro" id="IPR006664">
    <property type="entry name" value="OMP_bac"/>
</dbReference>
<protein>
    <submittedName>
        <fullName evidence="5">OmpA/MotB domain-containing protein</fullName>
    </submittedName>
</protein>